<dbReference type="GO" id="GO:0000793">
    <property type="term" value="C:condensed chromosome"/>
    <property type="evidence" value="ECO:0007669"/>
    <property type="project" value="TreeGrafter"/>
</dbReference>
<dbReference type="SUPFAM" id="SSF48371">
    <property type="entry name" value="ARM repeat"/>
    <property type="match status" value="1"/>
</dbReference>
<sequence length="1275" mass="138363">MPMKAKPRVRRQADSKPLAEANQTVAEPMWFTEVYLPKLRPVFKEAIESNSSHDSKRLSAVLIAIQKNTNREDFWQALVECANYGLTSSPKLPAGTAIIDLLAKMALLQLSDSNESNATASTVASVAGTASTSAASASVTVKDEILDGPDLDDPDCLAGRLISYCTELSCAADKAVRMRCVQLIYKILSALPVKVQISDDTFKRIQECLLERAWDVCGPVRAESLRALNRLQNPSRRDCPVISLMDHVARFDPSAEVRRTALQSIAFTNKSIPTIVSRTRDIDDSVRKAAYDKLTDRANCFSRLDIQCRVSLLSGGLTDSAQTVVASAKRLASKVLQNLNNSFIELLRFLDVALSGDHCQQILSVLMPDQLPSIIEEVASCLDDRRLLRPDCQTSEASFLWLRLIRLLEERKEIDALSERLLPGGLDFQQMLGDVLKRQVTSADLVHDWIFLARQLLQLCSSLDLSDEFTHESLLRHAQEALKTAPLDLIEDLLQLRKRLYGRRETEFSSSGIELITEIRDAARDAADLPDCDEEATPEDEGTLERCNLIAWKLLWLCDSRRLSPAQRSLVETLVLPSVKHTSNAVRQYAVSALSIACGRDRGLALTHVPLLMEIAKLDVPLVRVAALGGMFDCFLVFGMDTFVAAATSGVRTNNRSDLEADFLQLIGGSAEDLFATKLPSQQSLASSATSVPATPVAAESNLTTSEVVSSLLAYPISQLDSELSIIRTICAEGLSRLLLFGHVNAPKLVSRLFLLWFNPDTSRDQRLHDCLSQFFPAYSFTKPEYQLAVAKSAVYSLHTLFKAPPNSRLFEVDHNHAAQLLVLLTDARSLRDHKALDEAALDALEQPAHDELGMALANEIVRSPNNVGVAVLIRTLSLLQMRPDGMRRVLDTLLPSLPKVRERQLNQALFKYTNALAAHLGIDLQAGASTVAAAAARDGGQENDLLDDDDEEPVLLPDSQGNVDGFIGQLHADSNRNKTGAAASTAATAQLLNSTLAPGGLPVPAVEPGPPTDSHLANSTFRTPAGRPPQKSAASGTASAGRKRPSMSRVSNKSAKKQHAPLAEEADNNSDESTAASSAKKRQNVDEAEVDEEDLDETFVSSASKQRPPAGKQQSQRRASNATGRRHRQSGRASTSASIADSDVTVAEVDDADIDDGASVSSATSSVATRRSRRAAAVAATAAVSAKKPPLPPPTSTAGGRRPRVRQRVASSTMNSEESFNRTAGLDSNDDDSNSSKMSAATPRPSSSSSRRQRRGTDGEVSRRSGQSSRSQEF</sequence>
<dbReference type="Proteomes" id="UP000215902">
    <property type="component" value="Unassembled WGS sequence"/>
</dbReference>
<dbReference type="GO" id="GO:0000796">
    <property type="term" value="C:condensin complex"/>
    <property type="evidence" value="ECO:0007669"/>
    <property type="project" value="InterPro"/>
</dbReference>
<feature type="region of interest" description="Disordered" evidence="7">
    <location>
        <begin position="942"/>
        <end position="963"/>
    </location>
</feature>
<feature type="compositionally biased region" description="Low complexity" evidence="7">
    <location>
        <begin position="1159"/>
        <end position="1187"/>
    </location>
</feature>
<feature type="compositionally biased region" description="Polar residues" evidence="7">
    <location>
        <begin position="1210"/>
        <end position="1223"/>
    </location>
</feature>
<keyword evidence="10" id="KW-1185">Reference proteome</keyword>
<dbReference type="PANTHER" id="PTHR14418:SF5">
    <property type="entry name" value="CONDENSIN COMPLEX SUBUNIT 3"/>
    <property type="match status" value="1"/>
</dbReference>
<evidence type="ECO:0000256" key="6">
    <source>
        <dbReference type="ARBA" id="ARBA00023306"/>
    </source>
</evidence>
<dbReference type="InterPro" id="IPR016024">
    <property type="entry name" value="ARM-type_fold"/>
</dbReference>
<dbReference type="AlphaFoldDB" id="A0A267FMW8"/>
<dbReference type="GO" id="GO:0007076">
    <property type="term" value="P:mitotic chromosome condensation"/>
    <property type="evidence" value="ECO:0007669"/>
    <property type="project" value="InterPro"/>
</dbReference>
<dbReference type="PANTHER" id="PTHR14418">
    <property type="entry name" value="CONDENSIN COMPLEX SUBUNIT 3-RELATED"/>
    <property type="match status" value="1"/>
</dbReference>
<gene>
    <name evidence="9" type="ORF">BOX15_Mlig019114g2</name>
</gene>
<feature type="compositionally biased region" description="Acidic residues" evidence="7">
    <location>
        <begin position="1087"/>
        <end position="1098"/>
    </location>
</feature>
<evidence type="ECO:0000313" key="9">
    <source>
        <dbReference type="EMBL" id="PAA74332.1"/>
    </source>
</evidence>
<comment type="subcellular location">
    <subcellularLocation>
        <location evidence="1">Chromosome</location>
    </subcellularLocation>
</comment>
<accession>A0A267FMW8</accession>
<keyword evidence="6" id="KW-0131">Cell cycle</keyword>
<organism evidence="9 10">
    <name type="scientific">Macrostomum lignano</name>
    <dbReference type="NCBI Taxonomy" id="282301"/>
    <lineage>
        <taxon>Eukaryota</taxon>
        <taxon>Metazoa</taxon>
        <taxon>Spiralia</taxon>
        <taxon>Lophotrochozoa</taxon>
        <taxon>Platyhelminthes</taxon>
        <taxon>Rhabditophora</taxon>
        <taxon>Macrostomorpha</taxon>
        <taxon>Macrostomida</taxon>
        <taxon>Macrostomidae</taxon>
        <taxon>Macrostomum</taxon>
    </lineage>
</organism>
<dbReference type="STRING" id="282301.A0A267FMW8"/>
<dbReference type="InterPro" id="IPR025977">
    <property type="entry name" value="Cnd3_C"/>
</dbReference>
<dbReference type="Pfam" id="PF12719">
    <property type="entry name" value="Cnd3"/>
    <property type="match status" value="1"/>
</dbReference>
<comment type="caution">
    <text evidence="9">The sequence shown here is derived from an EMBL/GenBank/DDBJ whole genome shotgun (WGS) entry which is preliminary data.</text>
</comment>
<dbReference type="InterPro" id="IPR027165">
    <property type="entry name" value="CND3"/>
</dbReference>
<evidence type="ECO:0000256" key="5">
    <source>
        <dbReference type="ARBA" id="ARBA00023067"/>
    </source>
</evidence>
<evidence type="ECO:0000256" key="7">
    <source>
        <dbReference type="SAM" id="MobiDB-lite"/>
    </source>
</evidence>
<proteinExistence type="predicted"/>
<keyword evidence="5" id="KW-0226">DNA condensation</keyword>
<name>A0A267FMW8_9PLAT</name>
<feature type="compositionally biased region" description="Acidic residues" evidence="7">
    <location>
        <begin position="945"/>
        <end position="954"/>
    </location>
</feature>
<keyword evidence="3" id="KW-0132">Cell division</keyword>
<evidence type="ECO:0000256" key="1">
    <source>
        <dbReference type="ARBA" id="ARBA00004286"/>
    </source>
</evidence>
<feature type="compositionally biased region" description="Polar residues" evidence="7">
    <location>
        <begin position="1113"/>
        <end position="1124"/>
    </location>
</feature>
<dbReference type="OrthoDB" id="27187at2759"/>
<evidence type="ECO:0000313" key="10">
    <source>
        <dbReference type="Proteomes" id="UP000215902"/>
    </source>
</evidence>
<dbReference type="GO" id="GO:0051301">
    <property type="term" value="P:cell division"/>
    <property type="evidence" value="ECO:0007669"/>
    <property type="project" value="UniProtKB-KW"/>
</dbReference>
<evidence type="ECO:0000256" key="4">
    <source>
        <dbReference type="ARBA" id="ARBA00022776"/>
    </source>
</evidence>
<evidence type="ECO:0000256" key="2">
    <source>
        <dbReference type="ARBA" id="ARBA00022454"/>
    </source>
</evidence>
<dbReference type="EMBL" id="NIVC01000955">
    <property type="protein sequence ID" value="PAA74332.1"/>
    <property type="molecule type" value="Genomic_DNA"/>
</dbReference>
<reference evidence="9 10" key="1">
    <citation type="submission" date="2017-06" db="EMBL/GenBank/DDBJ databases">
        <title>A platform for efficient transgenesis in Macrostomum lignano, a flatworm model organism for stem cell research.</title>
        <authorList>
            <person name="Berezikov E."/>
        </authorList>
    </citation>
    <scope>NUCLEOTIDE SEQUENCE [LARGE SCALE GENOMIC DNA]</scope>
    <source>
        <strain evidence="9">DV1</strain>
        <tissue evidence="9">Whole organism</tissue>
    </source>
</reference>
<protein>
    <recommendedName>
        <fullName evidence="8">Nuclear condensin complex subunit 3 C-terminal domain-containing protein</fullName>
    </recommendedName>
</protein>
<evidence type="ECO:0000256" key="3">
    <source>
        <dbReference type="ARBA" id="ARBA00022618"/>
    </source>
</evidence>
<keyword evidence="4" id="KW-0498">Mitosis</keyword>
<feature type="compositionally biased region" description="Low complexity" evidence="7">
    <location>
        <begin position="1265"/>
        <end position="1275"/>
    </location>
</feature>
<feature type="domain" description="Nuclear condensin complex subunit 3 C-terminal" evidence="8">
    <location>
        <begin position="546"/>
        <end position="881"/>
    </location>
</feature>
<keyword evidence="2" id="KW-0158">Chromosome</keyword>
<evidence type="ECO:0000259" key="8">
    <source>
        <dbReference type="Pfam" id="PF12719"/>
    </source>
</evidence>
<feature type="region of interest" description="Disordered" evidence="7">
    <location>
        <begin position="1000"/>
        <end position="1275"/>
    </location>
</feature>